<accession>A0A1H9YMN0</accession>
<evidence type="ECO:0000313" key="5">
    <source>
        <dbReference type="EMBL" id="SES70296.1"/>
    </source>
</evidence>
<keyword evidence="2 4" id="KW-0812">Transmembrane</keyword>
<dbReference type="EMBL" id="FOIA01000002">
    <property type="protein sequence ID" value="SES70296.1"/>
    <property type="molecule type" value="Genomic_DNA"/>
</dbReference>
<comment type="similarity">
    <text evidence="1 2">Belongs to the outer membrane factor (OMF) (TC 1.B.17) family.</text>
</comment>
<keyword evidence="2 5" id="KW-0449">Lipoprotein</keyword>
<proteinExistence type="inferred from homology"/>
<evidence type="ECO:0000256" key="1">
    <source>
        <dbReference type="ARBA" id="ARBA00007613"/>
    </source>
</evidence>
<dbReference type="InterPro" id="IPR003423">
    <property type="entry name" value="OMP_efflux"/>
</dbReference>
<dbReference type="PANTHER" id="PTHR30203:SF33">
    <property type="entry name" value="BLR4455 PROTEIN"/>
    <property type="match status" value="1"/>
</dbReference>
<keyword evidence="4" id="KW-1133">Transmembrane helix</keyword>
<dbReference type="Gene3D" id="2.20.200.10">
    <property type="entry name" value="Outer membrane efflux proteins (OEP)"/>
    <property type="match status" value="1"/>
</dbReference>
<reference evidence="6" key="1">
    <citation type="submission" date="2016-10" db="EMBL/GenBank/DDBJ databases">
        <authorList>
            <person name="Varghese N."/>
            <person name="Submissions S."/>
        </authorList>
    </citation>
    <scope>NUCLEOTIDE SEQUENCE [LARGE SCALE GENOMIC DNA]</scope>
    <source>
        <strain evidence="6">Nm71</strain>
    </source>
</reference>
<dbReference type="InterPro" id="IPR010131">
    <property type="entry name" value="MdtP/NodT-like"/>
</dbReference>
<comment type="subcellular location">
    <subcellularLocation>
        <location evidence="2">Cell membrane</location>
        <topology evidence="2">Lipid-anchor</topology>
    </subcellularLocation>
</comment>
<keyword evidence="6" id="KW-1185">Reference proteome</keyword>
<keyword evidence="2" id="KW-0564">Palmitate</keyword>
<dbReference type="GO" id="GO:0005886">
    <property type="term" value="C:plasma membrane"/>
    <property type="evidence" value="ECO:0007669"/>
    <property type="project" value="UniProtKB-SubCell"/>
</dbReference>
<sequence>MYSRIHYRYSDSFQDHYLVSKMPFTKKHDNDMRAIAPTEDDCTVLHIASQSSLILMRGFIKSILLLCFSVCLLLLASGCQNILDRQPPDLHPQLPQEWSVSLDIDDFSDQSWVRSFGDPVLSALVERALTHNFNLKSAAARVDAAIAQARIDSAGLWPQLSFAPAYQYTQVRSAGFGSAEFSVFEAMFNLSWELDVWGRIRSLRAASLEDAEAAGADFNAARLSLAARVAQNYFALLEARLQTQVAEQSVADRSNIAIVTQGRFEKGLVRGLDVRLARTDLANAKSQLAQTKNRVQVITRQLEVLLGEYPSDDWQKVVQSMSELKGMADASIPNVLAALPDPPELLPAGLPSDLLARRPDLIAAFRRLHAADARLNSAKKLMLPRITLTGTGGTRDTALVDLADPRSAVWNLFAGIMHPIFTGGRIRGGIQLNEARVEEALNRYHDVALNAFREVEQALAAEEWLREQEKVLREAVEQTRASHELALYYYRLGFIQILTLLDSYRSNLNAQSAHLSVQRQLLNNRISLYLALGGSI</sequence>
<dbReference type="NCBIfam" id="TIGR01845">
    <property type="entry name" value="outer_NodT"/>
    <property type="match status" value="1"/>
</dbReference>
<dbReference type="AlphaFoldDB" id="A0A1H9YMN0"/>
<evidence type="ECO:0000313" key="6">
    <source>
        <dbReference type="Proteomes" id="UP000199345"/>
    </source>
</evidence>
<dbReference type="SUPFAM" id="SSF56954">
    <property type="entry name" value="Outer membrane efflux proteins (OEP)"/>
    <property type="match status" value="1"/>
</dbReference>
<dbReference type="Gene3D" id="1.20.1600.10">
    <property type="entry name" value="Outer membrane efflux proteins (OEP)"/>
    <property type="match status" value="1"/>
</dbReference>
<name>A0A1H9YMN0_9PROT</name>
<gene>
    <name evidence="5" type="ORF">SAMN05216326_10275</name>
</gene>
<evidence type="ECO:0000256" key="4">
    <source>
        <dbReference type="SAM" id="Phobius"/>
    </source>
</evidence>
<dbReference type="Pfam" id="PF02321">
    <property type="entry name" value="OEP"/>
    <property type="match status" value="2"/>
</dbReference>
<keyword evidence="2 4" id="KW-0472">Membrane</keyword>
<organism evidence="5 6">
    <name type="scientific">Nitrosomonas marina</name>
    <dbReference type="NCBI Taxonomy" id="917"/>
    <lineage>
        <taxon>Bacteria</taxon>
        <taxon>Pseudomonadati</taxon>
        <taxon>Pseudomonadota</taxon>
        <taxon>Betaproteobacteria</taxon>
        <taxon>Nitrosomonadales</taxon>
        <taxon>Nitrosomonadaceae</taxon>
        <taxon>Nitrosomonas</taxon>
    </lineage>
</organism>
<dbReference type="PANTHER" id="PTHR30203">
    <property type="entry name" value="OUTER MEMBRANE CATION EFFLUX PROTEIN"/>
    <property type="match status" value="1"/>
</dbReference>
<feature type="coiled-coil region" evidence="3">
    <location>
        <begin position="274"/>
        <end position="308"/>
    </location>
</feature>
<feature type="transmembrane region" description="Helical" evidence="4">
    <location>
        <begin position="63"/>
        <end position="83"/>
    </location>
</feature>
<evidence type="ECO:0000256" key="2">
    <source>
        <dbReference type="RuleBase" id="RU362097"/>
    </source>
</evidence>
<keyword evidence="2" id="KW-1134">Transmembrane beta strand</keyword>
<dbReference type="RefSeq" id="WP_256207381.1">
    <property type="nucleotide sequence ID" value="NZ_FOIA01000002.1"/>
</dbReference>
<dbReference type="Proteomes" id="UP000199345">
    <property type="component" value="Unassembled WGS sequence"/>
</dbReference>
<protein>
    <submittedName>
        <fullName evidence="5">Efflux transporter, outer membrane factor (OMF) lipoprotein, NodT family</fullName>
    </submittedName>
</protein>
<keyword evidence="3" id="KW-0175">Coiled coil</keyword>
<evidence type="ECO:0000256" key="3">
    <source>
        <dbReference type="SAM" id="Coils"/>
    </source>
</evidence>
<dbReference type="GO" id="GO:0015562">
    <property type="term" value="F:efflux transmembrane transporter activity"/>
    <property type="evidence" value="ECO:0007669"/>
    <property type="project" value="InterPro"/>
</dbReference>